<dbReference type="Proteomes" id="UP000077202">
    <property type="component" value="Unassembled WGS sequence"/>
</dbReference>
<gene>
    <name evidence="1" type="ORF">AXG93_4525s1050</name>
</gene>
<name>A0A176WH57_MARPO</name>
<organism evidence="1 2">
    <name type="scientific">Marchantia polymorpha subsp. ruderalis</name>
    <dbReference type="NCBI Taxonomy" id="1480154"/>
    <lineage>
        <taxon>Eukaryota</taxon>
        <taxon>Viridiplantae</taxon>
        <taxon>Streptophyta</taxon>
        <taxon>Embryophyta</taxon>
        <taxon>Marchantiophyta</taxon>
        <taxon>Marchantiopsida</taxon>
        <taxon>Marchantiidae</taxon>
        <taxon>Marchantiales</taxon>
        <taxon>Marchantiaceae</taxon>
        <taxon>Marchantia</taxon>
    </lineage>
</organism>
<reference evidence="1" key="1">
    <citation type="submission" date="2016-03" db="EMBL/GenBank/DDBJ databases">
        <title>Mechanisms controlling the formation of the plant cell surface in tip-growing cells are functionally conserved among land plants.</title>
        <authorList>
            <person name="Honkanen S."/>
            <person name="Jones V.A."/>
            <person name="Morieri G."/>
            <person name="Champion C."/>
            <person name="Hetherington A.J."/>
            <person name="Kelly S."/>
            <person name="Saint-Marcoux D."/>
            <person name="Proust H."/>
            <person name="Prescott H."/>
            <person name="Dolan L."/>
        </authorList>
    </citation>
    <scope>NUCLEOTIDE SEQUENCE [LARGE SCALE GENOMIC DNA]</scope>
    <source>
        <tissue evidence="1">Whole gametophyte</tissue>
    </source>
</reference>
<sequence>MAARIEHLEQRLAAMVDPGASTSTPDEEEDFSYLASASEVEVLVVVTRDGARTSEPCQATVELDPQRGEGGRQARLLQSFLLSEAALARMESLPARPAIDCERIVPRVCMMDNRSGLFCLIKTSLSGTSDRSYFMRRQRISVQLRHDYPRDSLQFEVRAVVASVESYDVLVGGAVLYPIGFRMNYWMETATYRLGFSGVLTWPNDLLEGNMSAEDTPVHEDVEEVVSFAGAVSSSLDVSLCSSCHALQHEADRDGGPGLVWDTRMKQLVEPNADKREHAMEFSIGITKTPSISEALRRQN</sequence>
<dbReference type="EMBL" id="LVLJ01000878">
    <property type="protein sequence ID" value="OAE32224.1"/>
    <property type="molecule type" value="Genomic_DNA"/>
</dbReference>
<accession>A0A176WH57</accession>
<evidence type="ECO:0000313" key="1">
    <source>
        <dbReference type="EMBL" id="OAE32224.1"/>
    </source>
</evidence>
<dbReference type="AlphaFoldDB" id="A0A176WH57"/>
<evidence type="ECO:0000313" key="2">
    <source>
        <dbReference type="Proteomes" id="UP000077202"/>
    </source>
</evidence>
<proteinExistence type="predicted"/>
<comment type="caution">
    <text evidence="1">The sequence shown here is derived from an EMBL/GenBank/DDBJ whole genome shotgun (WGS) entry which is preliminary data.</text>
</comment>
<keyword evidence="2" id="KW-1185">Reference proteome</keyword>
<protein>
    <submittedName>
        <fullName evidence="1">Uncharacterized protein</fullName>
    </submittedName>
</protein>